<proteinExistence type="predicted"/>
<evidence type="ECO:0000313" key="3">
    <source>
        <dbReference type="Proteomes" id="UP000216215"/>
    </source>
</evidence>
<sequence length="610" mass="66921">MAVATIQRWTFRTVLLVLGLAALPCLLLPQIAIVAAISIVGIPLALLMALIPPVFLFLLLTWAISFGVPGRLNWLTSPLIAVALLAVPPFLINRSMDRTTMALVSGDNDRIVRPFRAETLAVRSDRTAFWTKTQTRCDDFCMRALLTRSARRIMVMSYPAEMPEPDFSSIARTFHMERRASCPPVELADVRLLDLEKSPTARNAPKASERMRLEIAKGNCLIESEASLAEADTVVSAGQIKRGVNDYQAGLNPTADTIAVYRISVHNKDGATFSEVYRWTGVASYRLLPLLLPSYVTGYQFDIRIGFPRTLDLTHIVQFADRPDWSAFVTGTLGMELTLPAVDDSNDAAAVLAAKLSQPGPIDAVTNSLANDFFDRLRGRQTASQPDVDLAIAALNDRRLGVPDSVFAAAKYAKDVAPESMARLADALFARLFEIDIKVSKFGNIEAPQAGRLAIAIQSLPDQVIPEHRADLERLAKDTHRRVAAFQALTRLSVFGADAIPTMLYLIDDAALQPLDKGNFWQHSYLAGVQGLCRLGERGAPAIEPLLERIRAGIIPLHASYGDLAINTLAGMGADKATLLQAFPAKDRNSNRARFDRVFDKARRKIDCGY</sequence>
<keyword evidence="3" id="KW-1185">Reference proteome</keyword>
<keyword evidence="1" id="KW-1133">Transmembrane helix</keyword>
<dbReference type="AlphaFoldDB" id="A0AB36R5A8"/>
<evidence type="ECO:0000313" key="2">
    <source>
        <dbReference type="EMBL" id="PAQ00026.1"/>
    </source>
</evidence>
<comment type="caution">
    <text evidence="2">The sequence shown here is derived from an EMBL/GenBank/DDBJ whole genome shotgun (WGS) entry which is preliminary data.</text>
</comment>
<feature type="transmembrane region" description="Helical" evidence="1">
    <location>
        <begin position="46"/>
        <end position="65"/>
    </location>
</feature>
<protein>
    <submittedName>
        <fullName evidence="2">Uncharacterized protein</fullName>
    </submittedName>
</protein>
<dbReference type="EMBL" id="NPKI01000027">
    <property type="protein sequence ID" value="PAQ00026.1"/>
    <property type="molecule type" value="Genomic_DNA"/>
</dbReference>
<organism evidence="2 3">
    <name type="scientific">Mesorhizobium mediterraneum</name>
    <dbReference type="NCBI Taxonomy" id="43617"/>
    <lineage>
        <taxon>Bacteria</taxon>
        <taxon>Pseudomonadati</taxon>
        <taxon>Pseudomonadota</taxon>
        <taxon>Alphaproteobacteria</taxon>
        <taxon>Hyphomicrobiales</taxon>
        <taxon>Phyllobacteriaceae</taxon>
        <taxon>Mesorhizobium</taxon>
    </lineage>
</organism>
<feature type="transmembrane region" description="Helical" evidence="1">
    <location>
        <begin position="72"/>
        <end position="92"/>
    </location>
</feature>
<reference evidence="3" key="1">
    <citation type="submission" date="2017-08" db="EMBL/GenBank/DDBJ databases">
        <title>Mesorhizobium wenxinae sp. nov., a novel rhizobial species isolated from root nodules of chickpea (Cicer arietinum L.).</title>
        <authorList>
            <person name="Zhang J."/>
        </authorList>
    </citation>
    <scope>NUCLEOTIDE SEQUENCE [LARGE SCALE GENOMIC DNA]</scope>
    <source>
        <strain evidence="3">USDA 3392</strain>
    </source>
</reference>
<dbReference type="RefSeq" id="WP_095486692.1">
    <property type="nucleotide sequence ID" value="NZ_CP088151.1"/>
</dbReference>
<accession>A0AB36R5A8</accession>
<dbReference type="Proteomes" id="UP000216215">
    <property type="component" value="Unassembled WGS sequence"/>
</dbReference>
<keyword evidence="1" id="KW-0472">Membrane</keyword>
<name>A0AB36R5A8_9HYPH</name>
<evidence type="ECO:0000256" key="1">
    <source>
        <dbReference type="SAM" id="Phobius"/>
    </source>
</evidence>
<keyword evidence="1" id="KW-0812">Transmembrane</keyword>
<gene>
    <name evidence="2" type="ORF">CIT25_22275</name>
</gene>